<dbReference type="InterPro" id="IPR032675">
    <property type="entry name" value="LRR_dom_sf"/>
</dbReference>
<accession>A0AAD7UEC6</accession>
<dbReference type="Pfam" id="PF13516">
    <property type="entry name" value="LRR_6"/>
    <property type="match status" value="2"/>
</dbReference>
<keyword evidence="2" id="KW-0433">Leucine-rich repeat</keyword>
<proteinExistence type="predicted"/>
<dbReference type="EMBL" id="JAQMWT010000388">
    <property type="protein sequence ID" value="KAJ8602243.1"/>
    <property type="molecule type" value="Genomic_DNA"/>
</dbReference>
<evidence type="ECO:0000256" key="3">
    <source>
        <dbReference type="ARBA" id="ARBA00022737"/>
    </source>
</evidence>
<feature type="compositionally biased region" description="Low complexity" evidence="4">
    <location>
        <begin position="98"/>
        <end position="111"/>
    </location>
</feature>
<keyword evidence="3" id="KW-0677">Repeat</keyword>
<dbReference type="GO" id="GO:0048471">
    <property type="term" value="C:perinuclear region of cytoplasm"/>
    <property type="evidence" value="ECO:0007669"/>
    <property type="project" value="TreeGrafter"/>
</dbReference>
<dbReference type="SMART" id="SM00368">
    <property type="entry name" value="LRR_RI"/>
    <property type="match status" value="4"/>
</dbReference>
<comment type="caution">
    <text evidence="5">The sequence shown here is derived from an EMBL/GenBank/DDBJ whole genome shotgun (WGS) entry which is preliminary data.</text>
</comment>
<protein>
    <submittedName>
        <fullName evidence="5">Uncharacterized protein</fullName>
    </submittedName>
</protein>
<dbReference type="PANTHER" id="PTHR24113:SF12">
    <property type="entry name" value="RAN GTPASE-ACTIVATING PROTEIN 1"/>
    <property type="match status" value="1"/>
</dbReference>
<dbReference type="GO" id="GO:0031267">
    <property type="term" value="F:small GTPase binding"/>
    <property type="evidence" value="ECO:0007669"/>
    <property type="project" value="TreeGrafter"/>
</dbReference>
<dbReference type="SUPFAM" id="SSF52047">
    <property type="entry name" value="RNI-like"/>
    <property type="match status" value="1"/>
</dbReference>
<keyword evidence="6" id="KW-1185">Reference proteome</keyword>
<name>A0AAD7UEC6_9STRA</name>
<evidence type="ECO:0000256" key="1">
    <source>
        <dbReference type="ARBA" id="ARBA00022468"/>
    </source>
</evidence>
<dbReference type="GO" id="GO:0005829">
    <property type="term" value="C:cytosol"/>
    <property type="evidence" value="ECO:0007669"/>
    <property type="project" value="TreeGrafter"/>
</dbReference>
<organism evidence="5 6">
    <name type="scientific">Chrysophaeum taylorii</name>
    <dbReference type="NCBI Taxonomy" id="2483200"/>
    <lineage>
        <taxon>Eukaryota</taxon>
        <taxon>Sar</taxon>
        <taxon>Stramenopiles</taxon>
        <taxon>Ochrophyta</taxon>
        <taxon>Pelagophyceae</taxon>
        <taxon>Pelagomonadales</taxon>
        <taxon>Pelagomonadaceae</taxon>
        <taxon>Chrysophaeum</taxon>
    </lineage>
</organism>
<dbReference type="GO" id="GO:0005634">
    <property type="term" value="C:nucleus"/>
    <property type="evidence" value="ECO:0007669"/>
    <property type="project" value="TreeGrafter"/>
</dbReference>
<evidence type="ECO:0000313" key="6">
    <source>
        <dbReference type="Proteomes" id="UP001230188"/>
    </source>
</evidence>
<evidence type="ECO:0000256" key="4">
    <source>
        <dbReference type="SAM" id="MobiDB-lite"/>
    </source>
</evidence>
<sequence length="578" mass="63836">MSKRRNAETSFAELRKELQLGDQARVLPLDDAFDLAFEHCFDVVLGAVDRAALFSELDRTHKGELALLEWKLFHWRWRKSCKSMADFVSSLARRDESSNNASNNASSSSSESLEETLEDDDECEFLERAFEHENDECEFLERALEHDDDECGFLERAFEHCTPQRVPSMALDETFPIEFGLRVMTNSTGGIQSLEENARRLIKGIDACRTAKLSTIVDDLVAVVATYARTRGSFDEEKESVCWSELREECGRVRRLAIDLSTGGPADQKVLAAKIAMTSTAVECGLGASPASAHAEFNKCVSRLLADDRVAKAFATQLRGRQFSLEKRSARETVIRGVLLLAAREHAFALSHGLRAADAEPLVPFADLHQLLEPTASGYVRSLRQRPLELEPDEIACLGRYGRFARYKRLLETRGVVDATKKAEILHGLRTDKLCFLHGANIGAEGAAMVAAALEHNATLERIVLQQSDVGPEGVAFLVAALDKTSNNLTGLWLPGNNIGDQGANLIAQALAKDVKITDLHIGNNNITDWGALRIAEALNHNSTLELLRISDNHLTDDARARLQYAAAQRPSLTIISL</sequence>
<feature type="region of interest" description="Disordered" evidence="4">
    <location>
        <begin position="96"/>
        <end position="115"/>
    </location>
</feature>
<evidence type="ECO:0000313" key="5">
    <source>
        <dbReference type="EMBL" id="KAJ8602243.1"/>
    </source>
</evidence>
<keyword evidence="1" id="KW-0343">GTPase activation</keyword>
<dbReference type="InterPro" id="IPR001611">
    <property type="entry name" value="Leu-rich_rpt"/>
</dbReference>
<dbReference type="InterPro" id="IPR027038">
    <property type="entry name" value="RanGap"/>
</dbReference>
<dbReference type="GO" id="GO:0006913">
    <property type="term" value="P:nucleocytoplasmic transport"/>
    <property type="evidence" value="ECO:0007669"/>
    <property type="project" value="TreeGrafter"/>
</dbReference>
<dbReference type="Gene3D" id="3.80.10.10">
    <property type="entry name" value="Ribonuclease Inhibitor"/>
    <property type="match status" value="2"/>
</dbReference>
<dbReference type="PANTHER" id="PTHR24113">
    <property type="entry name" value="RAN GTPASE-ACTIVATING PROTEIN 1"/>
    <property type="match status" value="1"/>
</dbReference>
<dbReference type="GO" id="GO:0005096">
    <property type="term" value="F:GTPase activator activity"/>
    <property type="evidence" value="ECO:0007669"/>
    <property type="project" value="UniProtKB-KW"/>
</dbReference>
<reference evidence="5" key="1">
    <citation type="submission" date="2023-01" db="EMBL/GenBank/DDBJ databases">
        <title>Metagenome sequencing of chrysophaentin producing Chrysophaeum taylorii.</title>
        <authorList>
            <person name="Davison J."/>
            <person name="Bewley C."/>
        </authorList>
    </citation>
    <scope>NUCLEOTIDE SEQUENCE</scope>
    <source>
        <strain evidence="5">NIES-1699</strain>
    </source>
</reference>
<dbReference type="Proteomes" id="UP001230188">
    <property type="component" value="Unassembled WGS sequence"/>
</dbReference>
<gene>
    <name evidence="5" type="ORF">CTAYLR_003619</name>
</gene>
<evidence type="ECO:0000256" key="2">
    <source>
        <dbReference type="ARBA" id="ARBA00022614"/>
    </source>
</evidence>
<dbReference type="AlphaFoldDB" id="A0AAD7UEC6"/>